<evidence type="ECO:0000313" key="6">
    <source>
        <dbReference type="Proteomes" id="UP000318821"/>
    </source>
</evidence>
<dbReference type="AlphaFoldDB" id="A0A504Y7H2"/>
<reference evidence="3" key="3">
    <citation type="submission" date="2019-02" db="EMBL/GenBank/DDBJ databases">
        <title>FDA dAtabase for Regulatory Grade micrObial Sequences (FDA-ARGOS): Supporting development and validation of Infectious Disease Dx tests.</title>
        <authorList>
            <person name="Duncan R."/>
            <person name="Fisher C."/>
            <person name="Tallon L.J."/>
            <person name="Sadzewicz L."/>
            <person name="Sengamalay N."/>
            <person name="Ott S."/>
            <person name="Godinez A."/>
            <person name="Nagaraj S."/>
            <person name="Nadendla S."/>
            <person name="Sichtig H."/>
        </authorList>
    </citation>
    <scope>NUCLEOTIDE SEQUENCE</scope>
    <source>
        <strain evidence="3">FDAARGOS_360</strain>
        <strain evidence="2">FDAARGOS_361</strain>
    </source>
</reference>
<name>A0A504Y7H2_LEIDO</name>
<evidence type="ECO:0000313" key="5">
    <source>
        <dbReference type="Proteomes" id="UP000318447"/>
    </source>
</evidence>
<feature type="region of interest" description="Disordered" evidence="1">
    <location>
        <begin position="1"/>
        <end position="42"/>
    </location>
</feature>
<evidence type="ECO:0000256" key="1">
    <source>
        <dbReference type="SAM" id="MobiDB-lite"/>
    </source>
</evidence>
<dbReference type="EMBL" id="RHLD01000042">
    <property type="protein sequence ID" value="TPP53467.1"/>
    <property type="molecule type" value="Genomic_DNA"/>
</dbReference>
<reference evidence="5" key="2">
    <citation type="submission" date="2019-02" db="EMBL/GenBank/DDBJ databases">
        <title>FDA dAtabase for Regulatory Grade micrObial Sequences (FDA-ARGOS): Supporting development and validation of Infectious Disease Dx tests.</title>
        <authorList>
            <person name="Duncan R."/>
            <person name="Fisher C."/>
            <person name="Tallon L."/>
            <person name="Sadzewicz L."/>
            <person name="Sengamalay N."/>
            <person name="Ott S."/>
            <person name="Godinez A."/>
            <person name="Nagaraj S."/>
            <person name="Vavikolanu K."/>
            <person name="Nadendla S."/>
            <person name="Aluvathingal J."/>
            <person name="Sichtig H."/>
        </authorList>
    </citation>
    <scope>NUCLEOTIDE SEQUENCE [LARGE SCALE GENOMIC DNA]</scope>
    <source>
        <strain evidence="5">FDAARGOS_361</strain>
    </source>
</reference>
<accession>A0A504Y7H2</accession>
<evidence type="ECO:0000313" key="2">
    <source>
        <dbReference type="EMBL" id="TPP46266.1"/>
    </source>
</evidence>
<organism evidence="3 6">
    <name type="scientific">Leishmania donovani</name>
    <dbReference type="NCBI Taxonomy" id="5661"/>
    <lineage>
        <taxon>Eukaryota</taxon>
        <taxon>Discoba</taxon>
        <taxon>Euglenozoa</taxon>
        <taxon>Kinetoplastea</taxon>
        <taxon>Metakinetoplastina</taxon>
        <taxon>Trypanosomatida</taxon>
        <taxon>Trypanosomatidae</taxon>
        <taxon>Leishmaniinae</taxon>
        <taxon>Leishmania</taxon>
    </lineage>
</organism>
<evidence type="ECO:0000313" key="4">
    <source>
        <dbReference type="EMBL" id="TPP53475.1"/>
    </source>
</evidence>
<dbReference type="Proteomes" id="UP000318821">
    <property type="component" value="Unassembled WGS sequence"/>
</dbReference>
<gene>
    <name evidence="3" type="ORF">CGC20_38530</name>
    <name evidence="4" type="ORF">CGC20_38570</name>
    <name evidence="2" type="ORF">CGC21_4825</name>
</gene>
<comment type="caution">
    <text evidence="3">The sequence shown here is derived from an EMBL/GenBank/DDBJ whole genome shotgun (WGS) entry which is preliminary data.</text>
</comment>
<dbReference type="EMBL" id="RHLD01000042">
    <property type="protein sequence ID" value="TPP53475.1"/>
    <property type="molecule type" value="Genomic_DNA"/>
</dbReference>
<feature type="compositionally biased region" description="Polar residues" evidence="1">
    <location>
        <begin position="1"/>
        <end position="21"/>
    </location>
</feature>
<sequence>MPATSPRNITRPSALPSSSHSLWGKPGSLQPTPRARLAESQCPADRPGLALCRRRRAVMGMLSPAAFLRSLRCSDDAGRDPGLSLRCMRWNGNELNDAPQR</sequence>
<proteinExistence type="predicted"/>
<dbReference type="Proteomes" id="UP000318447">
    <property type="component" value="Unassembled WGS sequence"/>
</dbReference>
<evidence type="ECO:0000313" key="3">
    <source>
        <dbReference type="EMBL" id="TPP53467.1"/>
    </source>
</evidence>
<dbReference type="EMBL" id="RHLC01000026">
    <property type="protein sequence ID" value="TPP46266.1"/>
    <property type="molecule type" value="Genomic_DNA"/>
</dbReference>
<reference evidence="6" key="1">
    <citation type="submission" date="2019-02" db="EMBL/GenBank/DDBJ databases">
        <title>FDA dAtabase for Regulatory Grade micrObial Sequences (FDA-ARGOS): Supporting development and validation of Infectious Disease Dx tests.</title>
        <authorList>
            <person name="Duncan R."/>
            <person name="Fisher C."/>
            <person name="Tallon L."/>
            <person name="Sadzewicz L."/>
            <person name="Sengamalay N."/>
            <person name="Ott S."/>
            <person name="Godinez A."/>
            <person name="Nagaraj S."/>
            <person name="Vavikolanu K."/>
            <person name="Vyas G."/>
            <person name="Nadendla S."/>
            <person name="Aluvathingal J."/>
            <person name="Sichtig H."/>
        </authorList>
    </citation>
    <scope>NUCLEOTIDE SEQUENCE [LARGE SCALE GENOMIC DNA]</scope>
    <source>
        <strain evidence="6">FDAARGOS_360</strain>
    </source>
</reference>
<protein>
    <submittedName>
        <fullName evidence="3">Uncharacterized protein</fullName>
    </submittedName>
</protein>